<dbReference type="NCBIfam" id="NF038058">
    <property type="entry name" value="adhes_P110_Nter"/>
    <property type="match status" value="1"/>
</dbReference>
<feature type="region of interest" description="Disordered" evidence="1">
    <location>
        <begin position="571"/>
        <end position="598"/>
    </location>
</feature>
<dbReference type="Proteomes" id="UP000013962">
    <property type="component" value="Chromosome"/>
</dbReference>
<gene>
    <name evidence="2" type="ORF">MHP168L_196</name>
</gene>
<reference evidence="2 3" key="1">
    <citation type="journal article" date="2013" name="BMC Genomics">
        <title>Comparative genomic analyses of Mycoplasma hyopneumoniae pathogenic 168 strain and its high-passaged attenuated strain.</title>
        <authorList>
            <person name="Liu W."/>
            <person name="Xiao S."/>
            <person name="Li M."/>
            <person name="Guo S."/>
            <person name="Li S."/>
            <person name="Luo R."/>
            <person name="Feng Z."/>
            <person name="Li B."/>
            <person name="Zhou Z."/>
            <person name="Shao G."/>
            <person name="Chen H."/>
            <person name="Fang L."/>
        </authorList>
    </citation>
    <scope>NUCLEOTIDE SEQUENCE [LARGE SCALE GENOMIC DNA]</scope>
    <source>
        <strain evidence="2 3">168-L</strain>
    </source>
</reference>
<feature type="compositionally biased region" description="Low complexity" evidence="1">
    <location>
        <begin position="534"/>
        <end position="550"/>
    </location>
</feature>
<feature type="compositionally biased region" description="Low complexity" evidence="1">
    <location>
        <begin position="580"/>
        <end position="598"/>
    </location>
</feature>
<feature type="region of interest" description="Disordered" evidence="1">
    <location>
        <begin position="520"/>
        <end position="553"/>
    </location>
</feature>
<protein>
    <submittedName>
        <fullName evidence="2">Protein P102-copy 2</fullName>
    </submittedName>
</protein>
<evidence type="ECO:0000313" key="3">
    <source>
        <dbReference type="Proteomes" id="UP000013962"/>
    </source>
</evidence>
<accession>A0ABM5NNI0</accession>
<organism evidence="2 3">
    <name type="scientific">Mesomycoplasma hyopneumoniae 168-L</name>
    <dbReference type="NCBI Taxonomy" id="1116211"/>
    <lineage>
        <taxon>Bacteria</taxon>
        <taxon>Bacillati</taxon>
        <taxon>Mycoplasmatota</taxon>
        <taxon>Mycoplasmoidales</taxon>
        <taxon>Metamycoplasmataceae</taxon>
        <taxon>Mesomycoplasma</taxon>
    </lineage>
</organism>
<dbReference type="RefSeq" id="WP_014579660.1">
    <property type="nucleotide sequence ID" value="NC_021283.1"/>
</dbReference>
<name>A0ABM5NNI0_MESH1</name>
<keyword evidence="3" id="KW-1185">Reference proteome</keyword>
<proteinExistence type="predicted"/>
<dbReference type="EMBL" id="CP003131">
    <property type="protein sequence ID" value="AGM21977.1"/>
    <property type="molecule type" value="Genomic_DNA"/>
</dbReference>
<evidence type="ECO:0000313" key="2">
    <source>
        <dbReference type="EMBL" id="AGM21977.1"/>
    </source>
</evidence>
<evidence type="ECO:0000256" key="1">
    <source>
        <dbReference type="SAM" id="MobiDB-lite"/>
    </source>
</evidence>
<sequence>MKLAKLLKKPFWLITTIAGISLSLSAAVGIVVGINSYNKSYYSYLNENPSQLKTTKTTKISQQDFDKIVSNLKIRDNFKKISAKTALSAVKNDLYRYDLVRAFEFSSLETNNYQISFDLENAVVDQNSIKNVLVFAKSEKDQVTYSKQIELKGFAQDDEAAGDLVKFQIDQRKSFVNLYKFDYSFSEFQRILSENYRQIRNTNSFSKLANALISSKASLSLYNSLGQPVFLDENYRLEPVLNSKKELNLLEKNKKLYLELNLVEKESQKKINLTLEIRPLLTNQEFTSELKTLFESNLDQNLSLNLELKNALFHDRTSFSEYLYGSPQQRTKTDQVKQKAKELKDLFGFRSAKFWQDTKFGTFYVIIKPQLLDPAKISQEDKKKLLADKKVRFEVLTTLKRKALDQHDVLSDIPVLVDLSLDSNKYEIALSQIFNSTNTTKEFKMQEYEDRAKLSTKEIKETIDKLANLATKVSNLSEPSDEVVRAVYLLNTGKYLFDDEIQQEKTNLKKIIEQARMKADTKNLAPKVPSPIQKPNTPATSSPSTKPSAGTEKKVSVSAFSDIISMKSQLEQTTKNGQVQASSTSQSPKSSLSQNSGQNSIALEEKFGHTIWKLLNTAQIYNFENTQGQYTISIEDDKLVFDFKLVSKADRAIIYQGSKISLGGLINSDKSAYDEIKQFSPDLFLDATIGEQADYKNKQKKDYTLKSLRDLMGNGFVYKPETKSNPQENVLKLELQTGSEQKNPLPGLRSGLIYIAFTVNNINKNDYKPHYLIRDKNDKGVFIQRYQDKTEPNAFEIRIDSYEPDDFRDKQFQAADTILDASGSIDPRTNKKIILRQNADYLLVVYKSKKDIVTELYSLPSAQDNNKEKIVKIKNRKSFSSQGYTVQGSLLYSLFSPNKIGDSQSQNPKTQPPAVSIKAIALFDKKSFTNDTEKMRLINNAFISNYIKQ</sequence>